<dbReference type="InterPro" id="IPR036322">
    <property type="entry name" value="WD40_repeat_dom_sf"/>
</dbReference>
<accession>M5FY60</accession>
<evidence type="ECO:0000256" key="3">
    <source>
        <dbReference type="ARBA" id="ARBA00022942"/>
    </source>
</evidence>
<comment type="similarity">
    <text evidence="4">Belongs to the WD repeat PAAF1/RPN14 family.</text>
</comment>
<dbReference type="Pfam" id="PF00400">
    <property type="entry name" value="WD40"/>
    <property type="match status" value="3"/>
</dbReference>
<dbReference type="OMA" id="TYTAACH"/>
<dbReference type="RefSeq" id="XP_040625394.1">
    <property type="nucleotide sequence ID" value="XM_040775454.1"/>
</dbReference>
<dbReference type="InterPro" id="IPR019775">
    <property type="entry name" value="WD40_repeat_CS"/>
</dbReference>
<gene>
    <name evidence="6" type="ORF">DACRYDRAFT_57592</name>
</gene>
<dbReference type="InterPro" id="IPR015943">
    <property type="entry name" value="WD40/YVTN_repeat-like_dom_sf"/>
</dbReference>
<evidence type="ECO:0000256" key="5">
    <source>
        <dbReference type="PROSITE-ProRule" id="PRU00221"/>
    </source>
</evidence>
<evidence type="ECO:0000256" key="4">
    <source>
        <dbReference type="ARBA" id="ARBA00038321"/>
    </source>
</evidence>
<evidence type="ECO:0000313" key="6">
    <source>
        <dbReference type="EMBL" id="EJT98496.1"/>
    </source>
</evidence>
<keyword evidence="7" id="KW-1185">Reference proteome</keyword>
<protein>
    <submittedName>
        <fullName evidence="6">WD40 repeat-like protein</fullName>
    </submittedName>
</protein>
<dbReference type="PROSITE" id="PS50082">
    <property type="entry name" value="WD_REPEATS_2"/>
    <property type="match status" value="1"/>
</dbReference>
<dbReference type="PANTHER" id="PTHR19857">
    <property type="entry name" value="MITOCHONDRIAL DIVISION PROTEIN 1-RELATED"/>
    <property type="match status" value="1"/>
</dbReference>
<dbReference type="OrthoDB" id="10257301at2759"/>
<dbReference type="GeneID" id="63690516"/>
<dbReference type="InterPro" id="IPR051179">
    <property type="entry name" value="WD_repeat_multifunction"/>
</dbReference>
<proteinExistence type="inferred from homology"/>
<dbReference type="HOGENOM" id="CLU_037051_3_0_1"/>
<dbReference type="STRING" id="1858805.M5FY60"/>
<dbReference type="SUPFAM" id="SSF50978">
    <property type="entry name" value="WD40 repeat-like"/>
    <property type="match status" value="1"/>
</dbReference>
<feature type="repeat" description="WD" evidence="5">
    <location>
        <begin position="194"/>
        <end position="235"/>
    </location>
</feature>
<evidence type="ECO:0000256" key="1">
    <source>
        <dbReference type="ARBA" id="ARBA00022574"/>
    </source>
</evidence>
<dbReference type="PANTHER" id="PTHR19857:SF19">
    <property type="entry name" value="26S PROTEASOME REGULATORY SUBUNIT RPN14"/>
    <property type="match status" value="1"/>
</dbReference>
<dbReference type="PROSITE" id="PS50294">
    <property type="entry name" value="WD_REPEATS_REGION"/>
    <property type="match status" value="1"/>
</dbReference>
<keyword evidence="3" id="KW-0647">Proteasome</keyword>
<dbReference type="Proteomes" id="UP000030653">
    <property type="component" value="Unassembled WGS sequence"/>
</dbReference>
<organism evidence="6 7">
    <name type="scientific">Dacryopinax primogenitus (strain DJM 731)</name>
    <name type="common">Brown rot fungus</name>
    <dbReference type="NCBI Taxonomy" id="1858805"/>
    <lineage>
        <taxon>Eukaryota</taxon>
        <taxon>Fungi</taxon>
        <taxon>Dikarya</taxon>
        <taxon>Basidiomycota</taxon>
        <taxon>Agaricomycotina</taxon>
        <taxon>Dacrymycetes</taxon>
        <taxon>Dacrymycetales</taxon>
        <taxon>Dacrymycetaceae</taxon>
        <taxon>Dacryopinax</taxon>
    </lineage>
</organism>
<reference evidence="6 7" key="1">
    <citation type="journal article" date="2012" name="Science">
        <title>The Paleozoic origin of enzymatic lignin decomposition reconstructed from 31 fungal genomes.</title>
        <authorList>
            <person name="Floudas D."/>
            <person name="Binder M."/>
            <person name="Riley R."/>
            <person name="Barry K."/>
            <person name="Blanchette R.A."/>
            <person name="Henrissat B."/>
            <person name="Martinez A.T."/>
            <person name="Otillar R."/>
            <person name="Spatafora J.W."/>
            <person name="Yadav J.S."/>
            <person name="Aerts A."/>
            <person name="Benoit I."/>
            <person name="Boyd A."/>
            <person name="Carlson A."/>
            <person name="Copeland A."/>
            <person name="Coutinho P.M."/>
            <person name="de Vries R.P."/>
            <person name="Ferreira P."/>
            <person name="Findley K."/>
            <person name="Foster B."/>
            <person name="Gaskell J."/>
            <person name="Glotzer D."/>
            <person name="Gorecki P."/>
            <person name="Heitman J."/>
            <person name="Hesse C."/>
            <person name="Hori C."/>
            <person name="Igarashi K."/>
            <person name="Jurgens J.A."/>
            <person name="Kallen N."/>
            <person name="Kersten P."/>
            <person name="Kohler A."/>
            <person name="Kuees U."/>
            <person name="Kumar T.K.A."/>
            <person name="Kuo A."/>
            <person name="LaButti K."/>
            <person name="Larrondo L.F."/>
            <person name="Lindquist E."/>
            <person name="Ling A."/>
            <person name="Lombard V."/>
            <person name="Lucas S."/>
            <person name="Lundell T."/>
            <person name="Martin R."/>
            <person name="McLaughlin D.J."/>
            <person name="Morgenstern I."/>
            <person name="Morin E."/>
            <person name="Murat C."/>
            <person name="Nagy L.G."/>
            <person name="Nolan M."/>
            <person name="Ohm R.A."/>
            <person name="Patyshakuliyeva A."/>
            <person name="Rokas A."/>
            <person name="Ruiz-Duenas F.J."/>
            <person name="Sabat G."/>
            <person name="Salamov A."/>
            <person name="Samejima M."/>
            <person name="Schmutz J."/>
            <person name="Slot J.C."/>
            <person name="St John F."/>
            <person name="Stenlid J."/>
            <person name="Sun H."/>
            <person name="Sun S."/>
            <person name="Syed K."/>
            <person name="Tsang A."/>
            <person name="Wiebenga A."/>
            <person name="Young D."/>
            <person name="Pisabarro A."/>
            <person name="Eastwood D.C."/>
            <person name="Martin F."/>
            <person name="Cullen D."/>
            <person name="Grigoriev I.V."/>
            <person name="Hibbett D.S."/>
        </authorList>
    </citation>
    <scope>NUCLEOTIDE SEQUENCE [LARGE SCALE GENOMIC DNA]</scope>
    <source>
        <strain evidence="6 7">DJM-731 SS1</strain>
    </source>
</reference>
<dbReference type="PROSITE" id="PS00678">
    <property type="entry name" value="WD_REPEATS_1"/>
    <property type="match status" value="1"/>
</dbReference>
<dbReference type="AlphaFoldDB" id="M5FY60"/>
<name>M5FY60_DACPD</name>
<keyword evidence="2" id="KW-0677">Repeat</keyword>
<evidence type="ECO:0000313" key="7">
    <source>
        <dbReference type="Proteomes" id="UP000030653"/>
    </source>
</evidence>
<dbReference type="EMBL" id="JH795873">
    <property type="protein sequence ID" value="EJT98496.1"/>
    <property type="molecule type" value="Genomic_DNA"/>
</dbReference>
<dbReference type="InterPro" id="IPR001680">
    <property type="entry name" value="WD40_rpt"/>
</dbReference>
<dbReference type="SMART" id="SM00320">
    <property type="entry name" value="WD40"/>
    <property type="match status" value="4"/>
</dbReference>
<evidence type="ECO:0000256" key="2">
    <source>
        <dbReference type="ARBA" id="ARBA00022737"/>
    </source>
</evidence>
<sequence>MASNEHTVLPQITIQPTYPSVLADVNSSLVTAEDIWISCYLEGRNSVHGKVRISRERDAPGGVKLEARNGVQVEWVNSSVLRVSCPSLDIPPTLVRFPRQSIPVSPGTQITTLSPSPDLSLLATGSASGSITLIPLSTPDTPNPSAGPQTFTPHLSTVLSVRILPSSQVILSSGSDCQLHISPVVPPLTPARVLSGHKRGVTDTYIVDRGRQVVSCAKDGTVRVWDVAAGKSARMLAGIVPPAEMDLSYLQPDAPAVNGTAPSTNGSIPEQGHLPLLAVALSSGLFTLLDLRVPSSQTIYTSPKTSTSSSNALQSIALSPTQIYTGSLKGQLNAYDLRHLPSPLWSTKRNGSSIEDLVLSSQGLAVASEDGLPYLIREGHGGPEVAEEWAGWECDAVRCLRAEGGSVWAGGNDGVVRRY</sequence>
<dbReference type="Gene3D" id="2.130.10.10">
    <property type="entry name" value="YVTN repeat-like/Quinoprotein amine dehydrogenase"/>
    <property type="match status" value="2"/>
</dbReference>
<keyword evidence="1 5" id="KW-0853">WD repeat</keyword>
<dbReference type="GO" id="GO:0000502">
    <property type="term" value="C:proteasome complex"/>
    <property type="evidence" value="ECO:0007669"/>
    <property type="project" value="UniProtKB-KW"/>
</dbReference>